<dbReference type="Gene3D" id="1.20.1250.20">
    <property type="entry name" value="MFS general substrate transporter like domains"/>
    <property type="match status" value="2"/>
</dbReference>
<feature type="transmembrane region" description="Helical" evidence="8">
    <location>
        <begin position="195"/>
        <end position="214"/>
    </location>
</feature>
<dbReference type="GO" id="GO:0016020">
    <property type="term" value="C:membrane"/>
    <property type="evidence" value="ECO:0007669"/>
    <property type="project" value="UniProtKB-SubCell"/>
</dbReference>
<keyword evidence="5 8" id="KW-0812">Transmembrane</keyword>
<evidence type="ECO:0000256" key="3">
    <source>
        <dbReference type="ARBA" id="ARBA00022448"/>
    </source>
</evidence>
<evidence type="ECO:0000256" key="2">
    <source>
        <dbReference type="ARBA" id="ARBA00009598"/>
    </source>
</evidence>
<protein>
    <submittedName>
        <fullName evidence="10">Sugar phosphate exchanger 2</fullName>
    </submittedName>
</protein>
<dbReference type="GO" id="GO:0022857">
    <property type="term" value="F:transmembrane transporter activity"/>
    <property type="evidence" value="ECO:0007669"/>
    <property type="project" value="InterPro"/>
</dbReference>
<dbReference type="OrthoDB" id="3639251at2759"/>
<name>A0A087SLF9_AUXPR</name>
<feature type="transmembrane region" description="Helical" evidence="8">
    <location>
        <begin position="372"/>
        <end position="392"/>
    </location>
</feature>
<dbReference type="GeneID" id="23613541"/>
<evidence type="ECO:0000259" key="9">
    <source>
        <dbReference type="PROSITE" id="PS50850"/>
    </source>
</evidence>
<dbReference type="RefSeq" id="XP_011399501.1">
    <property type="nucleotide sequence ID" value="XM_011401199.1"/>
</dbReference>
<dbReference type="Proteomes" id="UP000028924">
    <property type="component" value="Unassembled WGS sequence"/>
</dbReference>
<keyword evidence="7 8" id="KW-0472">Membrane</keyword>
<feature type="transmembrane region" description="Helical" evidence="8">
    <location>
        <begin position="412"/>
        <end position="431"/>
    </location>
</feature>
<dbReference type="EMBL" id="KL662129">
    <property type="protein sequence ID" value="KFM26563.1"/>
    <property type="molecule type" value="Genomic_DNA"/>
</dbReference>
<comment type="similarity">
    <text evidence="2">Belongs to the major facilitator superfamily. Organophosphate:Pi antiporter (OPA) (TC 2.A.1.4) family.</text>
</comment>
<dbReference type="KEGG" id="apro:F751_2150"/>
<dbReference type="InterPro" id="IPR036259">
    <property type="entry name" value="MFS_trans_sf"/>
</dbReference>
<dbReference type="SUPFAM" id="SSF103473">
    <property type="entry name" value="MFS general substrate transporter"/>
    <property type="match status" value="1"/>
</dbReference>
<dbReference type="InterPro" id="IPR011701">
    <property type="entry name" value="MFS"/>
</dbReference>
<dbReference type="InterPro" id="IPR020846">
    <property type="entry name" value="MFS_dom"/>
</dbReference>
<dbReference type="PROSITE" id="PS50850">
    <property type="entry name" value="MFS"/>
    <property type="match status" value="1"/>
</dbReference>
<keyword evidence="3" id="KW-0813">Transport</keyword>
<dbReference type="FunFam" id="1.20.1250.20:FF:000028">
    <property type="entry name" value="Sugar phosphate exchanger 3 isoform 1"/>
    <property type="match status" value="1"/>
</dbReference>
<evidence type="ECO:0000256" key="1">
    <source>
        <dbReference type="ARBA" id="ARBA00004141"/>
    </source>
</evidence>
<evidence type="ECO:0000313" key="11">
    <source>
        <dbReference type="Proteomes" id="UP000028924"/>
    </source>
</evidence>
<gene>
    <name evidence="10" type="ORF">F751_2150</name>
</gene>
<evidence type="ECO:0000256" key="6">
    <source>
        <dbReference type="ARBA" id="ARBA00022989"/>
    </source>
</evidence>
<keyword evidence="11" id="KW-1185">Reference proteome</keyword>
<accession>A0A087SLF9</accession>
<feature type="transmembrane region" description="Helical" evidence="8">
    <location>
        <begin position="470"/>
        <end position="493"/>
    </location>
</feature>
<feature type="transmembrane region" description="Helical" evidence="8">
    <location>
        <begin position="127"/>
        <end position="149"/>
    </location>
</feature>
<feature type="transmembrane region" description="Helical" evidence="8">
    <location>
        <begin position="543"/>
        <end position="563"/>
    </location>
</feature>
<evidence type="ECO:0000256" key="7">
    <source>
        <dbReference type="ARBA" id="ARBA00023136"/>
    </source>
</evidence>
<evidence type="ECO:0000256" key="5">
    <source>
        <dbReference type="ARBA" id="ARBA00022692"/>
    </source>
</evidence>
<dbReference type="AlphaFoldDB" id="A0A087SLF9"/>
<evidence type="ECO:0000313" key="10">
    <source>
        <dbReference type="EMBL" id="KFM26563.1"/>
    </source>
</evidence>
<dbReference type="PANTHER" id="PTHR43184">
    <property type="entry name" value="MAJOR FACILITATOR SUPERFAMILY TRANSPORTER 16, ISOFORM B"/>
    <property type="match status" value="1"/>
</dbReference>
<feature type="transmembrane region" description="Helical" evidence="8">
    <location>
        <begin position="155"/>
        <end position="183"/>
    </location>
</feature>
<feature type="domain" description="Major facilitator superfamily (MFS) profile" evidence="9">
    <location>
        <begin position="28"/>
        <end position="582"/>
    </location>
</feature>
<reference evidence="10 11" key="1">
    <citation type="journal article" date="2014" name="BMC Genomics">
        <title>Oil accumulation mechanisms of the oleaginous microalga Chlorella protothecoides revealed through its genome, transcriptomes, and proteomes.</title>
        <authorList>
            <person name="Gao C."/>
            <person name="Wang Y."/>
            <person name="Shen Y."/>
            <person name="Yan D."/>
            <person name="He X."/>
            <person name="Dai J."/>
            <person name="Wu Q."/>
        </authorList>
    </citation>
    <scope>NUCLEOTIDE SEQUENCE [LARGE SCALE GENOMIC DNA]</scope>
    <source>
        <strain evidence="10 11">0710</strain>
    </source>
</reference>
<dbReference type="Pfam" id="PF07690">
    <property type="entry name" value="MFS_1"/>
    <property type="match status" value="1"/>
</dbReference>
<proteinExistence type="inferred from homology"/>
<sequence length="638" mass="67379">MDPWAYSAPWGHRLLEKVAGGRGFSLKANRFLVLGLTFLCYTSYHASRKPPSIVKAVLHGSGGNPKPTDALAAGFLGRAEDAGGWAPFNDPKQGNALLGALDLSFLAAYAISMFGAGHIGDRVDLRYFLTGGMIGSGTCVILMGAAYFLNIHTLGYFIAVQIVGGLLQATGWPSVVSVMANWFGKGKRGLIMGLWNAHTSVGNILGSLLAAYMLQYGWGWSFIVPGIVIVVMGLVIFSFLVVEPQDIGFLPQSGSVVGSIAASEVDTPRSEASFGSDLGDDARDYLQRHLSVMADRQRGGLVPAHVAAKLAAHHTVRPAPRHGMFGMGSTLVLVDQAREVPEPGAEDELGSLGPRPAKVSAGFWGAWTIPGVTVYALTLFFAKLVAYTFLYWLPYYINAQKVGDRHLTPTEAGQLSILFDVGGVLGGALAGHLSDVTGASAVVSSSFVWLTIPVLWLYRHYGSVSFTVNITLMMVAGFFVNGPYALITTAVSADLGSSLTGNEKVLATVTAIIDGMGSVGAAIGPMVTGYISELPGGFDNVFLMLYGAAACAGSQAAASFRFVTELSTISALRLLGMESKDLLRARRGTTKDSMPGSTPADLLDYTQISSADDFRYLPPGVSADAHEATIDNETGRVL</sequence>
<comment type="subcellular location">
    <subcellularLocation>
        <location evidence="1">Membrane</location>
        <topology evidence="1">Multi-pass membrane protein</topology>
    </subcellularLocation>
</comment>
<feature type="transmembrane region" description="Helical" evidence="8">
    <location>
        <begin position="220"/>
        <end position="242"/>
    </location>
</feature>
<organism evidence="10 11">
    <name type="scientific">Auxenochlorella protothecoides</name>
    <name type="common">Green microalga</name>
    <name type="synonym">Chlorella protothecoides</name>
    <dbReference type="NCBI Taxonomy" id="3075"/>
    <lineage>
        <taxon>Eukaryota</taxon>
        <taxon>Viridiplantae</taxon>
        <taxon>Chlorophyta</taxon>
        <taxon>core chlorophytes</taxon>
        <taxon>Trebouxiophyceae</taxon>
        <taxon>Chlorellales</taxon>
        <taxon>Chlorellaceae</taxon>
        <taxon>Auxenochlorella</taxon>
    </lineage>
</organism>
<feature type="transmembrane region" description="Helical" evidence="8">
    <location>
        <begin position="96"/>
        <end position="115"/>
    </location>
</feature>
<dbReference type="eggNOG" id="KOG2533">
    <property type="taxonomic scope" value="Eukaryota"/>
</dbReference>
<dbReference type="PANTHER" id="PTHR43184:SF12">
    <property type="entry name" value="SUGAR PHOSPHATE EXCHANGER 3"/>
    <property type="match status" value="1"/>
</dbReference>
<keyword evidence="6 8" id="KW-1133">Transmembrane helix</keyword>
<evidence type="ECO:0000256" key="8">
    <source>
        <dbReference type="SAM" id="Phobius"/>
    </source>
</evidence>
<evidence type="ECO:0000256" key="4">
    <source>
        <dbReference type="ARBA" id="ARBA00022597"/>
    </source>
</evidence>
<keyword evidence="4" id="KW-0762">Sugar transport</keyword>
<feature type="transmembrane region" description="Helical" evidence="8">
    <location>
        <begin position="438"/>
        <end position="458"/>
    </location>
</feature>